<keyword evidence="1" id="KW-0812">Transmembrane</keyword>
<dbReference type="Proteomes" id="UP000694845">
    <property type="component" value="Unplaced"/>
</dbReference>
<evidence type="ECO:0000256" key="1">
    <source>
        <dbReference type="SAM" id="Phobius"/>
    </source>
</evidence>
<dbReference type="OrthoDB" id="10209208at2759"/>
<evidence type="ECO:0000313" key="3">
    <source>
        <dbReference type="Proteomes" id="UP000694845"/>
    </source>
</evidence>
<proteinExistence type="predicted"/>
<feature type="signal peptide" evidence="2">
    <location>
        <begin position="1"/>
        <end position="25"/>
    </location>
</feature>
<gene>
    <name evidence="4" type="primary">LOC110991026</name>
</gene>
<keyword evidence="1" id="KW-0472">Membrane</keyword>
<dbReference type="GeneID" id="110991026"/>
<organism evidence="3 4">
    <name type="scientific">Acanthaster planci</name>
    <name type="common">Crown-of-thorns starfish</name>
    <dbReference type="NCBI Taxonomy" id="133434"/>
    <lineage>
        <taxon>Eukaryota</taxon>
        <taxon>Metazoa</taxon>
        <taxon>Echinodermata</taxon>
        <taxon>Eleutherozoa</taxon>
        <taxon>Asterozoa</taxon>
        <taxon>Asteroidea</taxon>
        <taxon>Valvatacea</taxon>
        <taxon>Valvatida</taxon>
        <taxon>Acanthasteridae</taxon>
        <taxon>Acanthaster</taxon>
    </lineage>
</organism>
<evidence type="ECO:0000256" key="2">
    <source>
        <dbReference type="SAM" id="SignalP"/>
    </source>
</evidence>
<accession>A0A8B8A238</accession>
<feature type="transmembrane region" description="Helical" evidence="1">
    <location>
        <begin position="324"/>
        <end position="348"/>
    </location>
</feature>
<keyword evidence="3" id="KW-1185">Reference proteome</keyword>
<feature type="chain" id="PRO_5034464103" evidence="2">
    <location>
        <begin position="26"/>
        <end position="371"/>
    </location>
</feature>
<name>A0A8B8A238_ACAPL</name>
<keyword evidence="1" id="KW-1133">Transmembrane helix</keyword>
<keyword evidence="2" id="KW-0732">Signal</keyword>
<protein>
    <submittedName>
        <fullName evidence="4">Uncharacterized protein LOC110991026 isoform X1</fullName>
    </submittedName>
</protein>
<reference evidence="4" key="1">
    <citation type="submission" date="2025-08" db="UniProtKB">
        <authorList>
            <consortium name="RefSeq"/>
        </authorList>
    </citation>
    <scope>IDENTIFICATION</scope>
</reference>
<sequence length="371" mass="40114">METFAPHTLLLSFALLGWMVQSVNLSEIEGSGEDWPPARERSRRPRSTEQLNNTVTGVLLIPSSTDVPLGGQFQFHCMGSTEPDCGGYEGWLYKVVDHETGVFQPVQVQRYHTCSCGGRCLLNTTFVMTAATVEAAGTYGCVMLRDGPPTETTVARGFGIGYQPHEANVTVCLEPDLALLSNTQDSDLIIRVEEKCKFLGEVSWIINGHRVGRRSTESSVADPSLPAFQRDDDTLLIQCDQGNPKNSWCTVKAEFKYITNSRRLEVATGTLNVSDCCLENPSTEAAFTDPVTTQDLTELTSVFTPTAKSKIKPSPSSSKGDSPVVVAEVSAAVLGVSTIVLGLAACCYRGKWKHTRGSPSRVADADPVTAV</sequence>
<dbReference type="AlphaFoldDB" id="A0A8B8A238"/>
<evidence type="ECO:0000313" key="4">
    <source>
        <dbReference type="RefSeq" id="XP_022111793.1"/>
    </source>
</evidence>
<dbReference type="RefSeq" id="XP_022111793.1">
    <property type="nucleotide sequence ID" value="XM_022256101.1"/>
</dbReference>
<dbReference type="KEGG" id="aplc:110991026"/>